<comment type="caution">
    <text evidence="2">The sequence shown here is derived from an EMBL/GenBank/DDBJ whole genome shotgun (WGS) entry which is preliminary data.</text>
</comment>
<name>A0A4C1T0Z7_EUMVA</name>
<dbReference type="Proteomes" id="UP000299102">
    <property type="component" value="Unassembled WGS sequence"/>
</dbReference>
<evidence type="ECO:0000313" key="2">
    <source>
        <dbReference type="EMBL" id="GBP07210.1"/>
    </source>
</evidence>
<organism evidence="2 3">
    <name type="scientific">Eumeta variegata</name>
    <name type="common">Bagworm moth</name>
    <name type="synonym">Eumeta japonica</name>
    <dbReference type="NCBI Taxonomy" id="151549"/>
    <lineage>
        <taxon>Eukaryota</taxon>
        <taxon>Metazoa</taxon>
        <taxon>Ecdysozoa</taxon>
        <taxon>Arthropoda</taxon>
        <taxon>Hexapoda</taxon>
        <taxon>Insecta</taxon>
        <taxon>Pterygota</taxon>
        <taxon>Neoptera</taxon>
        <taxon>Endopterygota</taxon>
        <taxon>Lepidoptera</taxon>
        <taxon>Glossata</taxon>
        <taxon>Ditrysia</taxon>
        <taxon>Tineoidea</taxon>
        <taxon>Psychidae</taxon>
        <taxon>Oiketicinae</taxon>
        <taxon>Eumeta</taxon>
    </lineage>
</organism>
<dbReference type="AlphaFoldDB" id="A0A4C1T0Z7"/>
<feature type="region of interest" description="Disordered" evidence="1">
    <location>
        <begin position="1"/>
        <end position="39"/>
    </location>
</feature>
<dbReference type="EMBL" id="BGZK01000025">
    <property type="protein sequence ID" value="GBP07210.1"/>
    <property type="molecule type" value="Genomic_DNA"/>
</dbReference>
<evidence type="ECO:0000313" key="3">
    <source>
        <dbReference type="Proteomes" id="UP000299102"/>
    </source>
</evidence>
<proteinExistence type="predicted"/>
<sequence>MLVNENGSGQVVLPDLDAGEGPKVRHHGPKRKRYKRRPYKRWRRREGFLKTAPTSLLAGNALISSGTDASTPHEYFTTDP</sequence>
<reference evidence="2 3" key="1">
    <citation type="journal article" date="2019" name="Commun. Biol.">
        <title>The bagworm genome reveals a unique fibroin gene that provides high tensile strength.</title>
        <authorList>
            <person name="Kono N."/>
            <person name="Nakamura H."/>
            <person name="Ohtoshi R."/>
            <person name="Tomita M."/>
            <person name="Numata K."/>
            <person name="Arakawa K."/>
        </authorList>
    </citation>
    <scope>NUCLEOTIDE SEQUENCE [LARGE SCALE GENOMIC DNA]</scope>
</reference>
<gene>
    <name evidence="2" type="ORF">EVAR_92099_1</name>
</gene>
<evidence type="ECO:0000256" key="1">
    <source>
        <dbReference type="SAM" id="MobiDB-lite"/>
    </source>
</evidence>
<protein>
    <submittedName>
        <fullName evidence="2">Uncharacterized protein</fullName>
    </submittedName>
</protein>
<feature type="compositionally biased region" description="Basic residues" evidence="1">
    <location>
        <begin position="24"/>
        <end position="39"/>
    </location>
</feature>
<accession>A0A4C1T0Z7</accession>
<keyword evidence="3" id="KW-1185">Reference proteome</keyword>